<dbReference type="Proteomes" id="UP000002281">
    <property type="component" value="Chromosome 21"/>
</dbReference>
<evidence type="ECO:0000256" key="2">
    <source>
        <dbReference type="ARBA" id="ARBA00010617"/>
    </source>
</evidence>
<dbReference type="GO" id="GO:0016705">
    <property type="term" value="F:oxidoreductase activity, acting on paired donors, with incorporation or reduction of molecular oxygen"/>
    <property type="evidence" value="ECO:0007669"/>
    <property type="project" value="InterPro"/>
</dbReference>
<comment type="similarity">
    <text evidence="2 11">Belongs to the cytochrome P450 family.</text>
</comment>
<sequence length="612" mass="70406">MLPVAEPLLRLLGLERTAFRLGAASALLLSLLFVFFRLLLRFLRLCWRFRVTCRRLRCFPQPPRRSWLLGHLGMVCAGQPGGRGWAGPGGSGRRVHLLAPLVPSRIWLEPRADPFYRVGVRLRLREDSSLPKVTQLGGRAASQVLSDSRLLLEQQYLPNEMGLQDEKKVLDNMHHVLLVWIGPILPLLVLVHPDYIKPVVGASAAIAPKDDLFYGFLKPWLGDGLLLSKGDKWSRHRRLLTPAFHFDILKPYMKIFNQCTNTMHAKWRCLAEGSVVSLDMFEHISLMTLDSLQKCVFSYNSNCQEKMSDYITAIIALSALVVRRQYTLHHHLDFIYYLTADGRRFRQACDTVHRFTTEVIQERRRGLRQQGAEAWLKARQGKTLDFIDVLLLARDEEGKELSDEDIRAEADTFMFEGHDTTSSGLSWLLFNLAKYPEYQEKCREEIQEVMKGRELEELEWDDLTQLPFTTMCIKESLRQFPPVTLVSRRCTEDIKLPDGRIIPKGIICLVSIYGTHHNPTVWPDSKVYNPYRFDPDNPQQRSPLAFVPFSAGPRNCIGQSFAMAEMRVVLALTLLRFRLSVDRTHKVRRKPELILRSESGIWLNVEPLPRRA</sequence>
<dbReference type="Gene3D" id="1.10.630.10">
    <property type="entry name" value="Cytochrome P450"/>
    <property type="match status" value="1"/>
</dbReference>
<comment type="subcellular location">
    <subcellularLocation>
        <location evidence="1">Endoplasmic reticulum membrane</location>
    </subcellularLocation>
</comment>
<dbReference type="CTD" id="126410"/>
<keyword evidence="7 10" id="KW-0408">Iron</keyword>
<reference evidence="13" key="2">
    <citation type="submission" date="2025-08" db="UniProtKB">
        <authorList>
            <consortium name="Ensembl"/>
        </authorList>
    </citation>
    <scope>IDENTIFICATION</scope>
    <source>
        <strain evidence="13">Thoroughbred</strain>
    </source>
</reference>
<dbReference type="InterPro" id="IPR002401">
    <property type="entry name" value="Cyt_P450_E_grp-I"/>
</dbReference>
<evidence type="ECO:0000256" key="6">
    <source>
        <dbReference type="ARBA" id="ARBA00023002"/>
    </source>
</evidence>
<dbReference type="RefSeq" id="XP_070102615.1">
    <property type="nucleotide sequence ID" value="XM_070246514.1"/>
</dbReference>
<keyword evidence="9 12" id="KW-0472">Membrane</keyword>
<dbReference type="PROSITE" id="PS00086">
    <property type="entry name" value="CYTOCHROME_P450"/>
    <property type="match status" value="1"/>
</dbReference>
<dbReference type="AlphaFoldDB" id="A0A9L0S2Y9"/>
<evidence type="ECO:0000256" key="4">
    <source>
        <dbReference type="ARBA" id="ARBA00022723"/>
    </source>
</evidence>
<keyword evidence="3 10" id="KW-0349">Heme</keyword>
<dbReference type="RefSeq" id="XP_070102614.1">
    <property type="nucleotide sequence ID" value="XM_070246513.1"/>
</dbReference>
<dbReference type="FunFam" id="1.10.630.10:FF:000005">
    <property type="entry name" value="cytochrome P450 4F22 isoform X2"/>
    <property type="match status" value="1"/>
</dbReference>
<keyword evidence="6 11" id="KW-0560">Oxidoreductase</keyword>
<evidence type="ECO:0000256" key="11">
    <source>
        <dbReference type="RuleBase" id="RU000461"/>
    </source>
</evidence>
<dbReference type="PANTHER" id="PTHR24291">
    <property type="entry name" value="CYTOCHROME P450 FAMILY 4"/>
    <property type="match status" value="1"/>
</dbReference>
<dbReference type="GO" id="GO:0005506">
    <property type="term" value="F:iron ion binding"/>
    <property type="evidence" value="ECO:0007669"/>
    <property type="project" value="InterPro"/>
</dbReference>
<proteinExistence type="inferred from homology"/>
<keyword evidence="4 10" id="KW-0479">Metal-binding</keyword>
<keyword evidence="12" id="KW-1133">Transmembrane helix</keyword>
<dbReference type="InterPro" id="IPR001128">
    <property type="entry name" value="Cyt_P450"/>
</dbReference>
<name>A0A9L0S2Y9_HORSE</name>
<dbReference type="Ensembl" id="ENSECAT00000147171.1">
    <property type="protein sequence ID" value="ENSECAP00000068414.1"/>
    <property type="gene ID" value="ENSECAG00000012358.4"/>
</dbReference>
<dbReference type="PANTHER" id="PTHR24291:SF53">
    <property type="entry name" value="ULTRA-LONG-CHAIN FATTY ACID OMEGA-HYDROXYLASE"/>
    <property type="match status" value="1"/>
</dbReference>
<organism evidence="13 14">
    <name type="scientific">Equus caballus</name>
    <name type="common">Horse</name>
    <dbReference type="NCBI Taxonomy" id="9796"/>
    <lineage>
        <taxon>Eukaryota</taxon>
        <taxon>Metazoa</taxon>
        <taxon>Chordata</taxon>
        <taxon>Craniata</taxon>
        <taxon>Vertebrata</taxon>
        <taxon>Euteleostomi</taxon>
        <taxon>Mammalia</taxon>
        <taxon>Eutheria</taxon>
        <taxon>Laurasiatheria</taxon>
        <taxon>Perissodactyla</taxon>
        <taxon>Equidae</taxon>
        <taxon>Equus</taxon>
    </lineage>
</organism>
<dbReference type="GO" id="GO:0005789">
    <property type="term" value="C:endoplasmic reticulum membrane"/>
    <property type="evidence" value="ECO:0007669"/>
    <property type="project" value="UniProtKB-SubCell"/>
</dbReference>
<feature type="binding site" description="axial binding residue" evidence="10">
    <location>
        <position position="556"/>
    </location>
    <ligand>
        <name>heme</name>
        <dbReference type="ChEBI" id="CHEBI:30413"/>
    </ligand>
    <ligandPart>
        <name>Fe</name>
        <dbReference type="ChEBI" id="CHEBI:18248"/>
    </ligandPart>
</feature>
<evidence type="ECO:0000256" key="10">
    <source>
        <dbReference type="PIRSR" id="PIRSR602401-1"/>
    </source>
</evidence>
<keyword evidence="14" id="KW-1185">Reference proteome</keyword>
<dbReference type="CDD" id="cd20679">
    <property type="entry name" value="CYP4F"/>
    <property type="match status" value="1"/>
</dbReference>
<dbReference type="PRINTS" id="PR00463">
    <property type="entry name" value="EP450I"/>
</dbReference>
<dbReference type="RefSeq" id="XP_070102613.1">
    <property type="nucleotide sequence ID" value="XM_070246512.1"/>
</dbReference>
<accession>A0A9L0S2Y9</accession>
<dbReference type="InterPro" id="IPR017972">
    <property type="entry name" value="Cyt_P450_CS"/>
</dbReference>
<evidence type="ECO:0000313" key="13">
    <source>
        <dbReference type="Ensembl" id="ENSECAP00000068414.1"/>
    </source>
</evidence>
<keyword evidence="8 11" id="KW-0503">Monooxygenase</keyword>
<feature type="transmembrane region" description="Helical" evidence="12">
    <location>
        <begin position="20"/>
        <end position="40"/>
    </location>
</feature>
<evidence type="ECO:0000313" key="14">
    <source>
        <dbReference type="Proteomes" id="UP000002281"/>
    </source>
</evidence>
<comment type="cofactor">
    <cofactor evidence="10">
        <name>heme</name>
        <dbReference type="ChEBI" id="CHEBI:30413"/>
    </cofactor>
</comment>
<dbReference type="GO" id="GO:0004497">
    <property type="term" value="F:monooxygenase activity"/>
    <property type="evidence" value="ECO:0007669"/>
    <property type="project" value="UniProtKB-KW"/>
</dbReference>
<evidence type="ECO:0000256" key="3">
    <source>
        <dbReference type="ARBA" id="ARBA00022617"/>
    </source>
</evidence>
<protein>
    <submittedName>
        <fullName evidence="13">Cytochrome P450 family 4 subfamily F member 22</fullName>
    </submittedName>
</protein>
<evidence type="ECO:0000256" key="7">
    <source>
        <dbReference type="ARBA" id="ARBA00023004"/>
    </source>
</evidence>
<dbReference type="PRINTS" id="PR00385">
    <property type="entry name" value="P450"/>
</dbReference>
<dbReference type="InterPro" id="IPR050196">
    <property type="entry name" value="Cytochrome_P450_Monoox"/>
</dbReference>
<dbReference type="Pfam" id="PF00067">
    <property type="entry name" value="p450"/>
    <property type="match status" value="1"/>
</dbReference>
<evidence type="ECO:0000256" key="9">
    <source>
        <dbReference type="ARBA" id="ARBA00023136"/>
    </source>
</evidence>
<dbReference type="GO" id="GO:0020037">
    <property type="term" value="F:heme binding"/>
    <property type="evidence" value="ECO:0007669"/>
    <property type="project" value="InterPro"/>
</dbReference>
<reference evidence="13" key="3">
    <citation type="submission" date="2025-09" db="UniProtKB">
        <authorList>
            <consortium name="Ensembl"/>
        </authorList>
    </citation>
    <scope>IDENTIFICATION</scope>
    <source>
        <strain evidence="13">Thoroughbred</strain>
    </source>
</reference>
<dbReference type="SUPFAM" id="SSF48264">
    <property type="entry name" value="Cytochrome P450"/>
    <property type="match status" value="1"/>
</dbReference>
<dbReference type="InterPro" id="IPR036396">
    <property type="entry name" value="Cyt_P450_sf"/>
</dbReference>
<dbReference type="GeneTree" id="ENSGT00940000161507"/>
<dbReference type="GeneID" id="100063353"/>
<keyword evidence="12" id="KW-0812">Transmembrane</keyword>
<keyword evidence="5" id="KW-0256">Endoplasmic reticulum</keyword>
<evidence type="ECO:0000256" key="1">
    <source>
        <dbReference type="ARBA" id="ARBA00004586"/>
    </source>
</evidence>
<dbReference type="RefSeq" id="XP_070102612.1">
    <property type="nucleotide sequence ID" value="XM_070246511.1"/>
</dbReference>
<evidence type="ECO:0000256" key="5">
    <source>
        <dbReference type="ARBA" id="ARBA00022824"/>
    </source>
</evidence>
<evidence type="ECO:0000256" key="12">
    <source>
        <dbReference type="SAM" id="Phobius"/>
    </source>
</evidence>
<gene>
    <name evidence="13" type="primary">CYP4F22</name>
</gene>
<evidence type="ECO:0000256" key="8">
    <source>
        <dbReference type="ARBA" id="ARBA00023033"/>
    </source>
</evidence>
<reference evidence="13 14" key="1">
    <citation type="journal article" date="2009" name="Science">
        <title>Genome sequence, comparative analysis, and population genetics of the domestic horse.</title>
        <authorList>
            <consortium name="Broad Institute Genome Sequencing Platform"/>
            <consortium name="Broad Institute Whole Genome Assembly Team"/>
            <person name="Wade C.M."/>
            <person name="Giulotto E."/>
            <person name="Sigurdsson S."/>
            <person name="Zoli M."/>
            <person name="Gnerre S."/>
            <person name="Imsland F."/>
            <person name="Lear T.L."/>
            <person name="Adelson D.L."/>
            <person name="Bailey E."/>
            <person name="Bellone R.R."/>
            <person name="Bloecker H."/>
            <person name="Distl O."/>
            <person name="Edgar R.C."/>
            <person name="Garber M."/>
            <person name="Leeb T."/>
            <person name="Mauceli E."/>
            <person name="MacLeod J.N."/>
            <person name="Penedo M.C.T."/>
            <person name="Raison J.M."/>
            <person name="Sharpe T."/>
            <person name="Vogel J."/>
            <person name="Andersson L."/>
            <person name="Antczak D.F."/>
            <person name="Biagi T."/>
            <person name="Binns M.M."/>
            <person name="Chowdhary B.P."/>
            <person name="Coleman S.J."/>
            <person name="Della Valle G."/>
            <person name="Fryc S."/>
            <person name="Guerin G."/>
            <person name="Hasegawa T."/>
            <person name="Hill E.W."/>
            <person name="Jurka J."/>
            <person name="Kiialainen A."/>
            <person name="Lindgren G."/>
            <person name="Liu J."/>
            <person name="Magnani E."/>
            <person name="Mickelson J.R."/>
            <person name="Murray J."/>
            <person name="Nergadze S.G."/>
            <person name="Onofrio R."/>
            <person name="Pedroni S."/>
            <person name="Piras M.F."/>
            <person name="Raudsepp T."/>
            <person name="Rocchi M."/>
            <person name="Roeed K.H."/>
            <person name="Ryder O.A."/>
            <person name="Searle S."/>
            <person name="Skow L."/>
            <person name="Swinburne J.E."/>
            <person name="Syvaenen A.C."/>
            <person name="Tozaki T."/>
            <person name="Valberg S.J."/>
            <person name="Vaudin M."/>
            <person name="White J.R."/>
            <person name="Zody M.C."/>
            <person name="Lander E.S."/>
            <person name="Lindblad-Toh K."/>
        </authorList>
    </citation>
    <scope>NUCLEOTIDE SEQUENCE [LARGE SCALE GENOMIC DNA]</scope>
    <source>
        <strain evidence="13 14">Thoroughbred</strain>
    </source>
</reference>